<organism evidence="1 2">
    <name type="scientific">Chondromyces apiculatus DSM 436</name>
    <dbReference type="NCBI Taxonomy" id="1192034"/>
    <lineage>
        <taxon>Bacteria</taxon>
        <taxon>Pseudomonadati</taxon>
        <taxon>Myxococcota</taxon>
        <taxon>Polyangia</taxon>
        <taxon>Polyangiales</taxon>
        <taxon>Polyangiaceae</taxon>
        <taxon>Chondromyces</taxon>
    </lineage>
</organism>
<accession>A0A017TA01</accession>
<proteinExistence type="predicted"/>
<gene>
    <name evidence="1" type="ORF">CAP_2940</name>
</gene>
<reference evidence="1 2" key="1">
    <citation type="submission" date="2013-05" db="EMBL/GenBank/DDBJ databases">
        <title>Genome assembly of Chondromyces apiculatus DSM 436.</title>
        <authorList>
            <person name="Sharma G."/>
            <person name="Khatri I."/>
            <person name="Kaur C."/>
            <person name="Mayilraj S."/>
            <person name="Subramanian S."/>
        </authorList>
    </citation>
    <scope>NUCLEOTIDE SEQUENCE [LARGE SCALE GENOMIC DNA]</scope>
    <source>
        <strain evidence="1 2">DSM 436</strain>
    </source>
</reference>
<comment type="caution">
    <text evidence="1">The sequence shown here is derived from an EMBL/GenBank/DDBJ whole genome shotgun (WGS) entry which is preliminary data.</text>
</comment>
<evidence type="ECO:0000313" key="2">
    <source>
        <dbReference type="Proteomes" id="UP000019678"/>
    </source>
</evidence>
<protein>
    <submittedName>
        <fullName evidence="1">Uncharacterized protein</fullName>
    </submittedName>
</protein>
<evidence type="ECO:0000313" key="1">
    <source>
        <dbReference type="EMBL" id="EYF05650.1"/>
    </source>
</evidence>
<dbReference type="Proteomes" id="UP000019678">
    <property type="component" value="Unassembled WGS sequence"/>
</dbReference>
<dbReference type="AlphaFoldDB" id="A0A017TA01"/>
<keyword evidence="2" id="KW-1185">Reference proteome</keyword>
<dbReference type="EMBL" id="ASRX01000021">
    <property type="protein sequence ID" value="EYF05650.1"/>
    <property type="molecule type" value="Genomic_DNA"/>
</dbReference>
<name>A0A017TA01_9BACT</name>
<sequence>MVMSRFPCQAVPALRARVEGFLRSHGLLDGRARLDVDVHGLNLAEFLLAALRYTREAYPWVDREEEMLVQGRRGEGKLGKVPQVNLADAALTLWQALDSGVPSVDMCMAALWRVVPFEVSVGECGRRRPKPQCYRWVLAGEEEGRGVTDGWLEERVFGVVAEEGWLEEMAGRDEVFREVLPPSESSVAFVEIEAGAAVALVQALFAGAGGVGRGRGRASREQVEALVGLFGERTRAFAPRGMVLAATGELSEGEARRRAAQETGRGEWGSAACVVVSDGRRVAFVESSPTSRAGAGW</sequence>